<organism evidence="2 3">
    <name type="scientific">candidate division WOR-3 bacterium 4484_18</name>
    <dbReference type="NCBI Taxonomy" id="2020626"/>
    <lineage>
        <taxon>Bacteria</taxon>
        <taxon>Bacteria division WOR-3</taxon>
    </lineage>
</organism>
<dbReference type="AlphaFoldDB" id="A0A257LTJ9"/>
<dbReference type="NCBIfam" id="TIGR02032">
    <property type="entry name" value="GG-red-SF"/>
    <property type="match status" value="1"/>
</dbReference>
<evidence type="ECO:0000313" key="3">
    <source>
        <dbReference type="Proteomes" id="UP000216312"/>
    </source>
</evidence>
<dbReference type="Gene3D" id="3.50.50.60">
    <property type="entry name" value="FAD/NAD(P)-binding domain"/>
    <property type="match status" value="1"/>
</dbReference>
<dbReference type="GO" id="GO:0071949">
    <property type="term" value="F:FAD binding"/>
    <property type="evidence" value="ECO:0007669"/>
    <property type="project" value="InterPro"/>
</dbReference>
<dbReference type="EMBL" id="NMUJ01000054">
    <property type="protein sequence ID" value="OYV02762.1"/>
    <property type="molecule type" value="Genomic_DNA"/>
</dbReference>
<dbReference type="PANTHER" id="PTHR42685">
    <property type="entry name" value="GERANYLGERANYL DIPHOSPHATE REDUCTASE"/>
    <property type="match status" value="1"/>
</dbReference>
<comment type="caution">
    <text evidence="2">The sequence shown here is derived from an EMBL/GenBank/DDBJ whole genome shotgun (WGS) entry which is preliminary data.</text>
</comment>
<reference evidence="3" key="1">
    <citation type="submission" date="2017-07" db="EMBL/GenBank/DDBJ databases">
        <title>Novel pathways for hydrocarbon cycling and metabolic interdependencies in hydrothermal sediment communities.</title>
        <authorList>
            <person name="Dombrowski N."/>
            <person name="Seitz K."/>
            <person name="Teske A."/>
            <person name="Baker B."/>
        </authorList>
    </citation>
    <scope>NUCLEOTIDE SEQUENCE [LARGE SCALE GENOMIC DNA]</scope>
</reference>
<dbReference type="Proteomes" id="UP000216312">
    <property type="component" value="Unassembled WGS sequence"/>
</dbReference>
<dbReference type="PRINTS" id="PR00420">
    <property type="entry name" value="RNGMNOXGNASE"/>
</dbReference>
<name>A0A257LTJ9_UNCW3</name>
<evidence type="ECO:0000313" key="2">
    <source>
        <dbReference type="EMBL" id="OYV02762.1"/>
    </source>
</evidence>
<dbReference type="Pfam" id="PF01494">
    <property type="entry name" value="FAD_binding_3"/>
    <property type="match status" value="1"/>
</dbReference>
<dbReference type="InterPro" id="IPR002938">
    <property type="entry name" value="FAD-bd"/>
</dbReference>
<dbReference type="InterPro" id="IPR011777">
    <property type="entry name" value="Geranylgeranyl_Rdtase_fam"/>
</dbReference>
<evidence type="ECO:0000259" key="1">
    <source>
        <dbReference type="Pfam" id="PF01494"/>
    </source>
</evidence>
<protein>
    <recommendedName>
        <fullName evidence="1">FAD-binding domain-containing protein</fullName>
    </recommendedName>
</protein>
<dbReference type="GO" id="GO:0016628">
    <property type="term" value="F:oxidoreductase activity, acting on the CH-CH group of donors, NAD or NADP as acceptor"/>
    <property type="evidence" value="ECO:0007669"/>
    <property type="project" value="InterPro"/>
</dbReference>
<proteinExistence type="predicted"/>
<feature type="domain" description="FAD-binding" evidence="1">
    <location>
        <begin position="6"/>
        <end position="161"/>
    </location>
</feature>
<dbReference type="SUPFAM" id="SSF51905">
    <property type="entry name" value="FAD/NAD(P)-binding domain"/>
    <property type="match status" value="1"/>
</dbReference>
<dbReference type="PANTHER" id="PTHR42685:SF18">
    <property type="entry name" value="DIGERANYLGERANYLGLYCEROPHOSPHOLIPID REDUCTASE"/>
    <property type="match status" value="1"/>
</dbReference>
<accession>A0A257LTJ9</accession>
<dbReference type="InterPro" id="IPR036188">
    <property type="entry name" value="FAD/NAD-bd_sf"/>
</dbReference>
<sequence>MGSKPYEVIVVGGGPIGSVLSRRLAQHGLRVLLVERRSSFNPPFRCTGLISPRCLKLSGLAKEAVLREIRGGYIYAPNGYSIQVESNIPKLYVIDRPRFDKLLIERAADTGVDVWLGCKVVRLENNKVWVERHGSYTTVTGRLIVGADGANSKVASCAGFPPIHNVLIGLQTVVPYRPKKDDFVEIFLGRSIAPNFFAWIVPAEDGLARVGLATDRIGAGYHYLMNFLNTRNLQPQSIRSGLIPIETRRRFVQGNVLLIGDAAGQVKPTSGGGIYPGLMATKLATKVIVRYISERLSERYLTTYERWWRSTIGSELKRGSLLRKSLNLLDDNILNYILKVLDHPHILRLIADYGDVDYPSRVVQKLLQHPAVWLQSLPFR</sequence>
<dbReference type="InterPro" id="IPR050407">
    <property type="entry name" value="Geranylgeranyl_reductase"/>
</dbReference>
<gene>
    <name evidence="2" type="ORF">CGW93_03900</name>
</gene>